<protein>
    <submittedName>
        <fullName evidence="1">DUF2793 domain-containing protein</fullName>
    </submittedName>
</protein>
<keyword evidence="2" id="KW-1185">Reference proteome</keyword>
<evidence type="ECO:0000313" key="2">
    <source>
        <dbReference type="Proteomes" id="UP000255207"/>
    </source>
</evidence>
<dbReference type="OrthoDB" id="564699at2"/>
<gene>
    <name evidence="1" type="ORF">DWE98_11825</name>
</gene>
<dbReference type="InterPro" id="IPR021251">
    <property type="entry name" value="DUF2793"/>
</dbReference>
<accession>A0A370L6N5</accession>
<dbReference type="Pfam" id="PF10983">
    <property type="entry name" value="DUF2793"/>
    <property type="match status" value="1"/>
</dbReference>
<comment type="caution">
    <text evidence="1">The sequence shown here is derived from an EMBL/GenBank/DDBJ whole genome shotgun (WGS) entry which is preliminary data.</text>
</comment>
<reference evidence="2" key="1">
    <citation type="submission" date="2018-07" db="EMBL/GenBank/DDBJ databases">
        <authorList>
            <person name="Safronova V.I."/>
            <person name="Chirak E.R."/>
            <person name="Sazanova A.L."/>
        </authorList>
    </citation>
    <scope>NUCLEOTIDE SEQUENCE [LARGE SCALE GENOMIC DNA]</scope>
    <source>
        <strain evidence="2">RCAM04685</strain>
    </source>
</reference>
<dbReference type="EMBL" id="QQTP01000005">
    <property type="protein sequence ID" value="RDJ25410.1"/>
    <property type="molecule type" value="Genomic_DNA"/>
</dbReference>
<sequence>MPRIEACTGGLMAHTSRLELPLLAASQAQKHVTHNEALLALDALTHLAVTDRRATPPAAPVEGSRHLVEAGASGAFAGQAGKIAVFEDNGWRFLTPRQGWLAWVAQDQAPLVHDGSGWTELKVRSSDRLGIGATADATNRLAVASPAALFTHAGSDSRVTINKAAAGNTASLLFQTGYSGRAEIGLAGSDNVSVKVSSDGATWRQPLTVKRDTGFVGIGTPDPGAPLTVDSSTNSLPAGNGSLLIQGDANKERLDIRSAGVAPGAGIQGFGARGTLASPQAPLSGDRLMALLGSGWDGTQFVIPLPAQIDMVADGDWSSSANGTAVIIRTTPPGQTVAARADRMKITGDGRVGVGTATPQALLDVAGTMRVGQYGKAALPSASGVGAGGLVYVSDEVGGGVLAFSDGVAWRRVTDRAIVS</sequence>
<dbReference type="AlphaFoldDB" id="A0A370L6N5"/>
<evidence type="ECO:0000313" key="1">
    <source>
        <dbReference type="EMBL" id="RDJ25410.1"/>
    </source>
</evidence>
<proteinExistence type="predicted"/>
<organism evidence="1 2">
    <name type="scientific">Bosea caraganae</name>
    <dbReference type="NCBI Taxonomy" id="2763117"/>
    <lineage>
        <taxon>Bacteria</taxon>
        <taxon>Pseudomonadati</taxon>
        <taxon>Pseudomonadota</taxon>
        <taxon>Alphaproteobacteria</taxon>
        <taxon>Hyphomicrobiales</taxon>
        <taxon>Boseaceae</taxon>
        <taxon>Bosea</taxon>
    </lineage>
</organism>
<name>A0A370L6N5_9HYPH</name>
<dbReference type="Proteomes" id="UP000255207">
    <property type="component" value="Unassembled WGS sequence"/>
</dbReference>